<accession>C1GAX5</accession>
<gene>
    <name evidence="1" type="ORF">PADG_04411</name>
</gene>
<dbReference type="STRING" id="502780.C1GAX5"/>
<evidence type="ECO:0000313" key="1">
    <source>
        <dbReference type="EMBL" id="EEH48327.2"/>
    </source>
</evidence>
<organism evidence="1 2">
    <name type="scientific">Paracoccidioides brasiliensis (strain Pb18)</name>
    <dbReference type="NCBI Taxonomy" id="502780"/>
    <lineage>
        <taxon>Eukaryota</taxon>
        <taxon>Fungi</taxon>
        <taxon>Dikarya</taxon>
        <taxon>Ascomycota</taxon>
        <taxon>Pezizomycotina</taxon>
        <taxon>Eurotiomycetes</taxon>
        <taxon>Eurotiomycetidae</taxon>
        <taxon>Onygenales</taxon>
        <taxon>Ajellomycetaceae</taxon>
        <taxon>Paracoccidioides</taxon>
    </lineage>
</organism>
<evidence type="ECO:0000313" key="2">
    <source>
        <dbReference type="Proteomes" id="UP000001628"/>
    </source>
</evidence>
<dbReference type="GeneID" id="22583539"/>
<proteinExistence type="predicted"/>
<dbReference type="RefSeq" id="XP_010759454.1">
    <property type="nucleotide sequence ID" value="XM_010761152.1"/>
</dbReference>
<keyword evidence="2" id="KW-1185">Reference proteome</keyword>
<protein>
    <submittedName>
        <fullName evidence="1">Uncharacterized protein</fullName>
    </submittedName>
</protein>
<dbReference type="InParanoid" id="C1GAX5"/>
<dbReference type="AlphaFoldDB" id="C1GAX5"/>
<dbReference type="eggNOG" id="ENOG502QW3K">
    <property type="taxonomic scope" value="Eukaryota"/>
</dbReference>
<dbReference type="HOGENOM" id="CLU_821595_0_0_1"/>
<dbReference type="Pfam" id="PF11917">
    <property type="entry name" value="DUF3435"/>
    <property type="match status" value="1"/>
</dbReference>
<dbReference type="Proteomes" id="UP000001628">
    <property type="component" value="Unassembled WGS sequence"/>
</dbReference>
<dbReference type="EMBL" id="KN275960">
    <property type="protein sequence ID" value="EEH48327.2"/>
    <property type="molecule type" value="Genomic_DNA"/>
</dbReference>
<dbReference type="InterPro" id="IPR021842">
    <property type="entry name" value="DUF3435"/>
</dbReference>
<dbReference type="KEGG" id="pbn:PADG_04411"/>
<dbReference type="VEuPathDB" id="FungiDB:PADG_04411"/>
<name>C1GAX5_PARBD</name>
<reference evidence="1 2" key="1">
    <citation type="journal article" date="2011" name="PLoS Genet.">
        <title>Comparative genomic analysis of human fungal pathogens causing paracoccidioidomycosis.</title>
        <authorList>
            <person name="Desjardins C.A."/>
            <person name="Champion M.D."/>
            <person name="Holder J.W."/>
            <person name="Muszewska A."/>
            <person name="Goldberg J."/>
            <person name="Bailao A.M."/>
            <person name="Brigido M.M."/>
            <person name="Ferreira M.E."/>
            <person name="Garcia A.M."/>
            <person name="Grynberg M."/>
            <person name="Gujja S."/>
            <person name="Heiman D.I."/>
            <person name="Henn M.R."/>
            <person name="Kodira C.D."/>
            <person name="Leon-Narvaez H."/>
            <person name="Longo L.V."/>
            <person name="Ma L.J."/>
            <person name="Malavazi I."/>
            <person name="Matsuo A.L."/>
            <person name="Morais F.V."/>
            <person name="Pereira M."/>
            <person name="Rodriguez-Brito S."/>
            <person name="Sakthikumar S."/>
            <person name="Salem-Izacc S.M."/>
            <person name="Sykes S.M."/>
            <person name="Teixeira M.M."/>
            <person name="Vallejo M.C."/>
            <person name="Walter M.E."/>
            <person name="Yandava C."/>
            <person name="Young S."/>
            <person name="Zeng Q."/>
            <person name="Zucker J."/>
            <person name="Felipe M.S."/>
            <person name="Goldman G.H."/>
            <person name="Haas B.J."/>
            <person name="McEwen J.G."/>
            <person name="Nino-Vega G."/>
            <person name="Puccia R."/>
            <person name="San-Blas G."/>
            <person name="Soares C.M."/>
            <person name="Birren B.W."/>
            <person name="Cuomo C.A."/>
        </authorList>
    </citation>
    <scope>NUCLEOTIDE SEQUENCE [LARGE SCALE GENOMIC DNA]</scope>
    <source>
        <strain evidence="1 2">Pb18</strain>
    </source>
</reference>
<sequence length="317" mass="35776">MEFLVGWARLQLILYTQLAAVTGNWLDALTQLRYHDLVLTLAFLGMKDVNTFRLPEIIYDPTLVLSPHVFLLGMLFHIEVFKSPSLKTPEQLYSLRILDRLNQQELPLRDDLANKFIFCMVVREGDGVRIAHERQLTTSLLRNCMKRGGKITGLDQVMKLYVLRDGAAKAFNKSREYPPVLPFPLAAPILSPLTTSGHLLWPQAAEGADEDAVLNEPVHQPPPTLEADAGVVKISEPLPHILRISRRVECLKKCRYSATSWLRGRISSLILANGGGMSIRKTKRNKTINAEGVTAVKEWGGRSKWHKLHHQLLHNNC</sequence>
<dbReference type="PANTHER" id="PTHR37535">
    <property type="entry name" value="FLUG DOMAIN PROTEIN"/>
    <property type="match status" value="1"/>
</dbReference>
<dbReference type="PANTHER" id="PTHR37535:SF2">
    <property type="entry name" value="FINGER DOMAIN PROTEIN, PUTATIVE (AFU_ORTHOLOGUE AFUA_6G09300)-RELATED"/>
    <property type="match status" value="1"/>
</dbReference>